<dbReference type="STRING" id="1296100.A0A1B9GAE0"/>
<dbReference type="RefSeq" id="XP_019049041.1">
    <property type="nucleotide sequence ID" value="XM_019189479.1"/>
</dbReference>
<dbReference type="GeneID" id="30207220"/>
<dbReference type="VEuPathDB" id="FungiDB:I302_02821"/>
<evidence type="ECO:0000313" key="3">
    <source>
        <dbReference type="Proteomes" id="UP000092730"/>
    </source>
</evidence>
<dbReference type="KEGG" id="kbi:30207220"/>
<dbReference type="AlphaFoldDB" id="A0A1B9GAE0"/>
<dbReference type="OrthoDB" id="542013at2759"/>
<dbReference type="EMBL" id="KI894019">
    <property type="protein sequence ID" value="OCF27971.1"/>
    <property type="molecule type" value="Genomic_DNA"/>
</dbReference>
<reference evidence="2" key="2">
    <citation type="submission" date="2013-07" db="EMBL/GenBank/DDBJ databases">
        <authorList>
            <consortium name="The Broad Institute Genome Sequencing Platform"/>
            <person name="Cuomo C."/>
            <person name="Litvintseva A."/>
            <person name="Chen Y."/>
            <person name="Heitman J."/>
            <person name="Sun S."/>
            <person name="Springer D."/>
            <person name="Dromer F."/>
            <person name="Young S.K."/>
            <person name="Zeng Q."/>
            <person name="Gargeya S."/>
            <person name="Fitzgerald M."/>
            <person name="Abouelleil A."/>
            <person name="Alvarado L."/>
            <person name="Berlin A.M."/>
            <person name="Chapman S.B."/>
            <person name="Dewar J."/>
            <person name="Goldberg J."/>
            <person name="Griggs A."/>
            <person name="Gujja S."/>
            <person name="Hansen M."/>
            <person name="Howarth C."/>
            <person name="Imamovic A."/>
            <person name="Larimer J."/>
            <person name="McCowan C."/>
            <person name="Murphy C."/>
            <person name="Pearson M."/>
            <person name="Priest M."/>
            <person name="Roberts A."/>
            <person name="Saif S."/>
            <person name="Shea T."/>
            <person name="Sykes S."/>
            <person name="Wortman J."/>
            <person name="Nusbaum C."/>
            <person name="Birren B."/>
        </authorList>
    </citation>
    <scope>NUCLEOTIDE SEQUENCE</scope>
    <source>
        <strain evidence="2">CBS 10118</strain>
    </source>
</reference>
<dbReference type="Proteomes" id="UP000092730">
    <property type="component" value="Chromosome 2"/>
</dbReference>
<dbReference type="EMBL" id="CP144542">
    <property type="protein sequence ID" value="WVW82108.1"/>
    <property type="molecule type" value="Genomic_DNA"/>
</dbReference>
<name>A0A1B9GAE0_9TREE</name>
<reference evidence="1" key="1">
    <citation type="submission" date="2013-07" db="EMBL/GenBank/DDBJ databases">
        <title>The Genome Sequence of Cryptococcus bestiolae CBS10118.</title>
        <authorList>
            <consortium name="The Broad Institute Genome Sequencing Platform"/>
            <person name="Cuomo C."/>
            <person name="Litvintseva A."/>
            <person name="Chen Y."/>
            <person name="Heitman J."/>
            <person name="Sun S."/>
            <person name="Springer D."/>
            <person name="Dromer F."/>
            <person name="Young S.K."/>
            <person name="Zeng Q."/>
            <person name="Gargeya S."/>
            <person name="Fitzgerald M."/>
            <person name="Abouelleil A."/>
            <person name="Alvarado L."/>
            <person name="Berlin A.M."/>
            <person name="Chapman S.B."/>
            <person name="Dewar J."/>
            <person name="Goldberg J."/>
            <person name="Griggs A."/>
            <person name="Gujja S."/>
            <person name="Hansen M."/>
            <person name="Howarth C."/>
            <person name="Imamovic A."/>
            <person name="Larimer J."/>
            <person name="McCowan C."/>
            <person name="Murphy C."/>
            <person name="Pearson M."/>
            <person name="Priest M."/>
            <person name="Roberts A."/>
            <person name="Saif S."/>
            <person name="Shea T."/>
            <person name="Sykes S."/>
            <person name="Wortman J."/>
            <person name="Nusbaum C."/>
            <person name="Birren B."/>
        </authorList>
    </citation>
    <scope>NUCLEOTIDE SEQUENCE [LARGE SCALE GENOMIC DNA]</scope>
    <source>
        <strain evidence="1">CBS 10118</strain>
    </source>
</reference>
<organism evidence="1">
    <name type="scientific">Kwoniella bestiolae CBS 10118</name>
    <dbReference type="NCBI Taxonomy" id="1296100"/>
    <lineage>
        <taxon>Eukaryota</taxon>
        <taxon>Fungi</taxon>
        <taxon>Dikarya</taxon>
        <taxon>Basidiomycota</taxon>
        <taxon>Agaricomycotina</taxon>
        <taxon>Tremellomycetes</taxon>
        <taxon>Tremellales</taxon>
        <taxon>Cryptococcaceae</taxon>
        <taxon>Kwoniella</taxon>
    </lineage>
</organism>
<reference evidence="2" key="4">
    <citation type="submission" date="2024-02" db="EMBL/GenBank/DDBJ databases">
        <title>Comparative genomics of Cryptococcus and Kwoniella reveals pathogenesis evolution and contrasting modes of karyotype evolution via chromosome fusion or intercentromeric recombination.</title>
        <authorList>
            <person name="Coelho M.A."/>
            <person name="David-Palma M."/>
            <person name="Shea T."/>
            <person name="Bowers K."/>
            <person name="McGinley-Smith S."/>
            <person name="Mohammad A.W."/>
            <person name="Gnirke A."/>
            <person name="Yurkov A.M."/>
            <person name="Nowrousian M."/>
            <person name="Sun S."/>
            <person name="Cuomo C.A."/>
            <person name="Heitman J."/>
        </authorList>
    </citation>
    <scope>NUCLEOTIDE SEQUENCE</scope>
    <source>
        <strain evidence="2">CBS 10118</strain>
    </source>
</reference>
<sequence length="121" mass="13483">MLTRALIPHLPDLTILNVNPGLTRTNLGREFKLTLSPSTVYFILLYMVNSRSARMAARNLTSASAWKGDSQDYWSSCVPVASENTWLYSGKGMKAVEVFFKEMIDEVEKISPGCTSTTQSK</sequence>
<protein>
    <submittedName>
        <fullName evidence="1">Uncharacterized protein</fullName>
    </submittedName>
</protein>
<proteinExistence type="predicted"/>
<accession>A0A1B9GAE0</accession>
<evidence type="ECO:0000313" key="1">
    <source>
        <dbReference type="EMBL" id="OCF27971.1"/>
    </source>
</evidence>
<evidence type="ECO:0000313" key="2">
    <source>
        <dbReference type="EMBL" id="WVW82108.1"/>
    </source>
</evidence>
<gene>
    <name evidence="1" type="ORF">I302_02821</name>
    <name evidence="2" type="ORF">I302_104113</name>
</gene>
<keyword evidence="3" id="KW-1185">Reference proteome</keyword>
<reference evidence="1" key="3">
    <citation type="submission" date="2014-01" db="EMBL/GenBank/DDBJ databases">
        <title>Evolution of pathogenesis and genome organization in the Tremellales.</title>
        <authorList>
            <person name="Cuomo C."/>
            <person name="Litvintseva A."/>
            <person name="Heitman J."/>
            <person name="Chen Y."/>
            <person name="Sun S."/>
            <person name="Springer D."/>
            <person name="Dromer F."/>
            <person name="Young S."/>
            <person name="Zeng Q."/>
            <person name="Chapman S."/>
            <person name="Gujja S."/>
            <person name="Saif S."/>
            <person name="Birren B."/>
        </authorList>
    </citation>
    <scope>NUCLEOTIDE SEQUENCE</scope>
    <source>
        <strain evidence="1">CBS 10118</strain>
    </source>
</reference>